<dbReference type="SMART" id="SM00347">
    <property type="entry name" value="HTH_MARR"/>
    <property type="match status" value="1"/>
</dbReference>
<feature type="domain" description="HTH marR-type" evidence="2">
    <location>
        <begin position="4"/>
        <end position="135"/>
    </location>
</feature>
<evidence type="ECO:0000256" key="1">
    <source>
        <dbReference type="ARBA" id="ARBA00023125"/>
    </source>
</evidence>
<reference evidence="3 4" key="1">
    <citation type="submission" date="2023-06" db="EMBL/GenBank/DDBJ databases">
        <title>Sporosarcina sp. nov., isolated from Korean traditional fermented seafood 'Jeotgal'.</title>
        <authorList>
            <person name="Yang A.I."/>
            <person name="Shin N.-R."/>
        </authorList>
    </citation>
    <scope>NUCLEOTIDE SEQUENCE [LARGE SCALE GENOMIC DNA]</scope>
    <source>
        <strain evidence="3 4">KCTC13119</strain>
    </source>
</reference>
<dbReference type="PANTHER" id="PTHR33164">
    <property type="entry name" value="TRANSCRIPTIONAL REGULATOR, MARR FAMILY"/>
    <property type="match status" value="1"/>
</dbReference>
<evidence type="ECO:0000313" key="3">
    <source>
        <dbReference type="EMBL" id="MDW0113172.1"/>
    </source>
</evidence>
<name>A0ABU4G874_9BACL</name>
<dbReference type="InterPro" id="IPR000835">
    <property type="entry name" value="HTH_MarR-typ"/>
</dbReference>
<keyword evidence="1" id="KW-0238">DNA-binding</keyword>
<dbReference type="PRINTS" id="PR00598">
    <property type="entry name" value="HTHMARR"/>
</dbReference>
<dbReference type="Gene3D" id="1.10.10.10">
    <property type="entry name" value="Winged helix-like DNA-binding domain superfamily/Winged helix DNA-binding domain"/>
    <property type="match status" value="1"/>
</dbReference>
<keyword evidence="4" id="KW-1185">Reference proteome</keyword>
<proteinExistence type="predicted"/>
<accession>A0ABU4G874</accession>
<organism evidence="3 4">
    <name type="scientific">Sporosarcina saromensis</name>
    <dbReference type="NCBI Taxonomy" id="359365"/>
    <lineage>
        <taxon>Bacteria</taxon>
        <taxon>Bacillati</taxon>
        <taxon>Bacillota</taxon>
        <taxon>Bacilli</taxon>
        <taxon>Bacillales</taxon>
        <taxon>Caryophanaceae</taxon>
        <taxon>Sporosarcina</taxon>
    </lineage>
</organism>
<protein>
    <submittedName>
        <fullName evidence="3">MarR family transcriptional regulator</fullName>
    </submittedName>
</protein>
<gene>
    <name evidence="3" type="ORF">QT711_08230</name>
</gene>
<dbReference type="PROSITE" id="PS50995">
    <property type="entry name" value="HTH_MARR_2"/>
    <property type="match status" value="1"/>
</dbReference>
<dbReference type="InterPro" id="IPR036388">
    <property type="entry name" value="WH-like_DNA-bd_sf"/>
</dbReference>
<dbReference type="Proteomes" id="UP001282284">
    <property type="component" value="Unassembled WGS sequence"/>
</dbReference>
<dbReference type="Pfam" id="PF01047">
    <property type="entry name" value="MarR"/>
    <property type="match status" value="1"/>
</dbReference>
<dbReference type="InterPro" id="IPR039422">
    <property type="entry name" value="MarR/SlyA-like"/>
</dbReference>
<evidence type="ECO:0000313" key="4">
    <source>
        <dbReference type="Proteomes" id="UP001282284"/>
    </source>
</evidence>
<dbReference type="SUPFAM" id="SSF46785">
    <property type="entry name" value="Winged helix' DNA-binding domain"/>
    <property type="match status" value="1"/>
</dbReference>
<dbReference type="PANTHER" id="PTHR33164:SF43">
    <property type="entry name" value="HTH-TYPE TRANSCRIPTIONAL REPRESSOR YETL"/>
    <property type="match status" value="1"/>
</dbReference>
<dbReference type="RefSeq" id="WP_317943355.1">
    <property type="nucleotide sequence ID" value="NZ_JAUBDI010000006.1"/>
</dbReference>
<evidence type="ECO:0000259" key="2">
    <source>
        <dbReference type="PROSITE" id="PS50995"/>
    </source>
</evidence>
<sequence length="139" mass="16149">MTIHQEFISQYAKIYRPLLNELNAELGQFGLSHSQWTIMKLLKSEGAMTPAEIAIRQRVEKPSITKILQRLAELDYIEVTPGKDKREKWIRLTDSGEAIFLKVTEQLNRLYENLLQGASIEDLQTAIRLMERVYENLSK</sequence>
<dbReference type="InterPro" id="IPR036390">
    <property type="entry name" value="WH_DNA-bd_sf"/>
</dbReference>
<dbReference type="EMBL" id="JAUBDI010000006">
    <property type="protein sequence ID" value="MDW0113172.1"/>
    <property type="molecule type" value="Genomic_DNA"/>
</dbReference>
<comment type="caution">
    <text evidence="3">The sequence shown here is derived from an EMBL/GenBank/DDBJ whole genome shotgun (WGS) entry which is preliminary data.</text>
</comment>